<dbReference type="EMBL" id="JBBKZV010000026">
    <property type="protein sequence ID" value="MEJ8825871.1"/>
    <property type="molecule type" value="Genomic_DNA"/>
</dbReference>
<protein>
    <submittedName>
        <fullName evidence="2">Methyltransferase domain-containing protein</fullName>
    </submittedName>
</protein>
<dbReference type="PANTHER" id="PTHR43591">
    <property type="entry name" value="METHYLTRANSFERASE"/>
    <property type="match status" value="1"/>
</dbReference>
<dbReference type="SUPFAM" id="SSF53335">
    <property type="entry name" value="S-adenosyl-L-methionine-dependent methyltransferases"/>
    <property type="match status" value="1"/>
</dbReference>
<keyword evidence="3" id="KW-1185">Reference proteome</keyword>
<dbReference type="Gene3D" id="3.40.50.150">
    <property type="entry name" value="Vaccinia Virus protein VP39"/>
    <property type="match status" value="1"/>
</dbReference>
<keyword evidence="2" id="KW-0489">Methyltransferase</keyword>
<dbReference type="InterPro" id="IPR029063">
    <property type="entry name" value="SAM-dependent_MTases_sf"/>
</dbReference>
<dbReference type="RefSeq" id="WP_340366901.1">
    <property type="nucleotide sequence ID" value="NZ_JBBKZV010000026.1"/>
</dbReference>
<organism evidence="2 3">
    <name type="scientific">Variovorax humicola</name>
    <dbReference type="NCBI Taxonomy" id="1769758"/>
    <lineage>
        <taxon>Bacteria</taxon>
        <taxon>Pseudomonadati</taxon>
        <taxon>Pseudomonadota</taxon>
        <taxon>Betaproteobacteria</taxon>
        <taxon>Burkholderiales</taxon>
        <taxon>Comamonadaceae</taxon>
        <taxon>Variovorax</taxon>
    </lineage>
</organism>
<dbReference type="InterPro" id="IPR013216">
    <property type="entry name" value="Methyltransf_11"/>
</dbReference>
<sequence length="279" mass="30229">MEIIVPTTVEDHPYREFERVGWERAASSYAASFEAITNLFAKQLLAAVGAGPRIKLLDVACGSGYMAAMAADSGAQVEAVDFSPNMVEVATRRYPRLPFRMADAEALPFADNTFDAVVIGFGVHHFPFPLRALAAARRVLRIGGRVAFTVWAPVEEHLFQKVVVDAVREIGNPTASLPTAPAGAICEIETCLGLLRDSGFVLPPPRAETLTAFVPIESALQLIQLLTDGTVRMSSLIRSLPQEKRALLPMAVEREMERFRQGDVFKVPAAAILAVGVKA</sequence>
<dbReference type="CDD" id="cd02440">
    <property type="entry name" value="AdoMet_MTases"/>
    <property type="match status" value="1"/>
</dbReference>
<dbReference type="PANTHER" id="PTHR43591:SF24">
    <property type="entry name" value="2-METHOXY-6-POLYPRENYL-1,4-BENZOQUINOL METHYLASE, MITOCHONDRIAL"/>
    <property type="match status" value="1"/>
</dbReference>
<comment type="caution">
    <text evidence="2">The sequence shown here is derived from an EMBL/GenBank/DDBJ whole genome shotgun (WGS) entry which is preliminary data.</text>
</comment>
<proteinExistence type="predicted"/>
<dbReference type="Pfam" id="PF08241">
    <property type="entry name" value="Methyltransf_11"/>
    <property type="match status" value="1"/>
</dbReference>
<name>A0ABU8W750_9BURK</name>
<evidence type="ECO:0000313" key="3">
    <source>
        <dbReference type="Proteomes" id="UP001363010"/>
    </source>
</evidence>
<dbReference type="GO" id="GO:0008168">
    <property type="term" value="F:methyltransferase activity"/>
    <property type="evidence" value="ECO:0007669"/>
    <property type="project" value="UniProtKB-KW"/>
</dbReference>
<evidence type="ECO:0000259" key="1">
    <source>
        <dbReference type="Pfam" id="PF08241"/>
    </source>
</evidence>
<reference evidence="2 3" key="1">
    <citation type="submission" date="2024-03" db="EMBL/GenBank/DDBJ databases">
        <title>Novel species of the genus Variovorax.</title>
        <authorList>
            <person name="Liu Q."/>
            <person name="Xin Y.-H."/>
        </authorList>
    </citation>
    <scope>NUCLEOTIDE SEQUENCE [LARGE SCALE GENOMIC DNA]</scope>
    <source>
        <strain evidence="2 3">KACC 18501</strain>
    </source>
</reference>
<dbReference type="GO" id="GO:0032259">
    <property type="term" value="P:methylation"/>
    <property type="evidence" value="ECO:0007669"/>
    <property type="project" value="UniProtKB-KW"/>
</dbReference>
<evidence type="ECO:0000313" key="2">
    <source>
        <dbReference type="EMBL" id="MEJ8825871.1"/>
    </source>
</evidence>
<feature type="domain" description="Methyltransferase type 11" evidence="1">
    <location>
        <begin position="57"/>
        <end position="148"/>
    </location>
</feature>
<keyword evidence="2" id="KW-0808">Transferase</keyword>
<dbReference type="Proteomes" id="UP001363010">
    <property type="component" value="Unassembled WGS sequence"/>
</dbReference>
<accession>A0ABU8W750</accession>
<gene>
    <name evidence="2" type="ORF">WKW80_28205</name>
</gene>